<dbReference type="RefSeq" id="WP_070905892.1">
    <property type="nucleotide sequence ID" value="NZ_MIKE01000011.1"/>
</dbReference>
<dbReference type="EMBL" id="MUHG01000002">
    <property type="protein sequence ID" value="OXB22062.1"/>
    <property type="molecule type" value="Genomic_DNA"/>
</dbReference>
<name>A0A1S1JCV6_9FLAO</name>
<dbReference type="InterPro" id="IPR011990">
    <property type="entry name" value="TPR-like_helical_dom_sf"/>
</dbReference>
<dbReference type="EMBL" id="MIKE01000011">
    <property type="protein sequence ID" value="OHT46103.1"/>
    <property type="molecule type" value="Genomic_DNA"/>
</dbReference>
<dbReference type="Proteomes" id="UP000198319">
    <property type="component" value="Unassembled WGS sequence"/>
</dbReference>
<keyword evidence="1" id="KW-0732">Signal</keyword>
<evidence type="ECO:0000313" key="2">
    <source>
        <dbReference type="EMBL" id="OHT46103.1"/>
    </source>
</evidence>
<feature type="chain" id="PRO_5010362688" evidence="1">
    <location>
        <begin position="23"/>
        <end position="746"/>
    </location>
</feature>
<reference evidence="3 5" key="3">
    <citation type="submission" date="2016-11" db="EMBL/GenBank/DDBJ databases">
        <title>Whole genomes of Flavobacteriaceae.</title>
        <authorList>
            <person name="Stine C."/>
            <person name="Li C."/>
            <person name="Tadesse D."/>
        </authorList>
    </citation>
    <scope>NUCLEOTIDE SEQUENCE [LARGE SCALE GENOMIC DNA]</scope>
    <source>
        <strain evidence="3 5">ATCC BAA-2541</strain>
    </source>
</reference>
<reference evidence="4" key="2">
    <citation type="submission" date="2016-09" db="EMBL/GenBank/DDBJ databases">
        <authorList>
            <person name="Chen S."/>
            <person name="Walker E."/>
        </authorList>
    </citation>
    <scope>NUCLEOTIDE SEQUENCE [LARGE SCALE GENOMIC DNA]</scope>
    <source>
        <strain evidence="4">MSU</strain>
    </source>
</reference>
<reference evidence="2" key="1">
    <citation type="submission" date="2016-09" db="EMBL/GenBank/DDBJ databases">
        <authorList>
            <person name="Capua I."/>
            <person name="De Benedictis P."/>
            <person name="Joannis T."/>
            <person name="Lombin L.H."/>
            <person name="Cattoli G."/>
        </authorList>
    </citation>
    <scope>NUCLEOTIDE SEQUENCE [LARGE SCALE GENOMIC DNA]</scope>
    <source>
        <strain evidence="2">MSU</strain>
    </source>
</reference>
<sequence>MRNFTCSFLMFFCFVFSSFSQTKTVEKGTYFSTNRGQKVKLNLLENGKYEFILYFGDYNVKGDSLLFSQNKSVEEGFDLSFITDKKAKKIKIKFVDPSFYPFYVGTQKGSEAIQYKKLSDIKIETDPEWKDLDTAFDIDKCDFLYLALEGYDTETKLYKYALPKDVAEVTIKYNSLTEGDLKISGLWDKKTNQLRISDKGGKNPLTFVNEKEQKPEAKEVKVTPMESLNIPNWTYPGKDPVVDADFEMTVDSAATAVVDSAYVPEIYDFKFKIQDNLKSALAATAADKTKFLVVAVDTKNPSAKKDFDTFIQKQESLLGVHMATAYDAENDSFNFYLANANDKKWLKSIKITDDKSLIVLNEDGDVLASAKSTLSEKEALFDVYSDFARELRSVDTFSSLGKALKNKKATDGDLISAFRKSVVSYDFGGYDVTYAQTNEPNEGDFKYASTKLDIKEATQAWKKLIELHQKDTKPNLYLVETILKEIKNQGFSRQISKVDKVLNDTDFLSIDYLIKHYDAIDAERLVYNEKEGEKHSIGSLNQEISSALQQNKNIAANEASAAGNQDKTISIYKKLIAAGKGNFETYQNYLAYLAETAENDGSNGAYLKEFNAYFNTNLGDKGNVIERLDQMFGSLGTDSEYGFNGWNWFKEYHSNLCNSAAWTVVSKPGNTDFLKSAIGWSEYSLAVTKNNPYYLDTLAQLYYKDGQKNKAIETQILAAKYLNSEVEEQTAAEIRETLTKMQNGTY</sequence>
<evidence type="ECO:0000313" key="4">
    <source>
        <dbReference type="Proteomes" id="UP000180252"/>
    </source>
</evidence>
<evidence type="ECO:0000313" key="5">
    <source>
        <dbReference type="Proteomes" id="UP000198319"/>
    </source>
</evidence>
<proteinExistence type="predicted"/>
<dbReference type="SUPFAM" id="SSF48452">
    <property type="entry name" value="TPR-like"/>
    <property type="match status" value="1"/>
</dbReference>
<feature type="signal peptide" evidence="1">
    <location>
        <begin position="1"/>
        <end position="22"/>
    </location>
</feature>
<protein>
    <submittedName>
        <fullName evidence="2">Uncharacterized protein</fullName>
    </submittedName>
</protein>
<evidence type="ECO:0000256" key="1">
    <source>
        <dbReference type="SAM" id="SignalP"/>
    </source>
</evidence>
<keyword evidence="5" id="KW-1185">Reference proteome</keyword>
<gene>
    <name evidence="3" type="ORF">B0A71_00920</name>
    <name evidence="2" type="ORF">BHE19_00895</name>
</gene>
<dbReference type="STRING" id="1278819.BHE19_00895"/>
<dbReference type="Proteomes" id="UP000180252">
    <property type="component" value="Unassembled WGS sequence"/>
</dbReference>
<evidence type="ECO:0000313" key="3">
    <source>
        <dbReference type="EMBL" id="OXB22062.1"/>
    </source>
</evidence>
<comment type="caution">
    <text evidence="2">The sequence shown here is derived from an EMBL/GenBank/DDBJ whole genome shotgun (WGS) entry which is preliminary data.</text>
</comment>
<dbReference type="AlphaFoldDB" id="A0A1S1JCV6"/>
<organism evidence="2 4">
    <name type="scientific">Flavobacterium tructae</name>
    <dbReference type="NCBI Taxonomy" id="1114873"/>
    <lineage>
        <taxon>Bacteria</taxon>
        <taxon>Pseudomonadati</taxon>
        <taxon>Bacteroidota</taxon>
        <taxon>Flavobacteriia</taxon>
        <taxon>Flavobacteriales</taxon>
        <taxon>Flavobacteriaceae</taxon>
        <taxon>Flavobacterium</taxon>
    </lineage>
</organism>
<accession>A0A1S1JCV6</accession>